<gene>
    <name evidence="2" type="ORF">DKB62_04450</name>
</gene>
<dbReference type="GO" id="GO:0030655">
    <property type="term" value="P:beta-lactam antibiotic catabolic process"/>
    <property type="evidence" value="ECO:0007669"/>
    <property type="project" value="InterPro"/>
</dbReference>
<dbReference type="KEGG" id="meg:DKB62_04450"/>
<dbReference type="OrthoDB" id="9775096at2"/>
<dbReference type="SUPFAM" id="SSF56601">
    <property type="entry name" value="beta-lactamase/transpeptidase-like"/>
    <property type="match status" value="1"/>
</dbReference>
<dbReference type="InterPro" id="IPR045155">
    <property type="entry name" value="Beta-lactam_cat"/>
</dbReference>
<dbReference type="GO" id="GO:0008800">
    <property type="term" value="F:beta-lactamase activity"/>
    <property type="evidence" value="ECO:0007669"/>
    <property type="project" value="InterPro"/>
</dbReference>
<sequence>MVRVLPGMPRPCALRRRQNDKDGEGGVDVALCKERLENYIETHWQDKAAVSVYCRPLDGGDDFFYRDRVMPSASLIKVPIMACVFRQEKEGQLSFDTTYPVYGGVEGGSFYGLPEGTEVSLRTLVFHMIVESDNTCTNMLIDVLGFDAINEEIRRQGMEHTLLRRKMMDFEAARQGKENVTSPGDMGRLFLRLASGTCVDGRRDEAMRAILAQQEDNCILPAQIPHTVTVEHKTGELDGIYHDCGLVWKQGRPYVCCLMADGIVHEAQAIYDMSYLARFLYDEI</sequence>
<dbReference type="InterPro" id="IPR000871">
    <property type="entry name" value="Beta-lactam_class-A"/>
</dbReference>
<dbReference type="Gene3D" id="3.40.710.10">
    <property type="entry name" value="DD-peptidase/beta-lactamase superfamily"/>
    <property type="match status" value="1"/>
</dbReference>
<evidence type="ECO:0000313" key="3">
    <source>
        <dbReference type="Proteomes" id="UP000254337"/>
    </source>
</evidence>
<name>A0A346AYD2_9FIRM</name>
<evidence type="ECO:0000313" key="2">
    <source>
        <dbReference type="EMBL" id="AXL20875.1"/>
    </source>
</evidence>
<keyword evidence="2" id="KW-0378">Hydrolase</keyword>
<reference evidence="2 3" key="1">
    <citation type="submission" date="2018-05" db="EMBL/GenBank/DDBJ databases">
        <title>Complete genome sequence of Megasphaera sp. AJH120T, isolated from the ceca of a chicken.</title>
        <authorList>
            <person name="Maki J."/>
            <person name="Looft T."/>
        </authorList>
    </citation>
    <scope>NUCLEOTIDE SEQUENCE [LARGE SCALE GENOMIC DNA]</scope>
    <source>
        <strain evidence="2 3">AJH120</strain>
    </source>
</reference>
<dbReference type="GO" id="GO:0046677">
    <property type="term" value="P:response to antibiotic"/>
    <property type="evidence" value="ECO:0007669"/>
    <property type="project" value="InterPro"/>
</dbReference>
<dbReference type="EMBL" id="CP029462">
    <property type="protein sequence ID" value="AXL20875.1"/>
    <property type="molecule type" value="Genomic_DNA"/>
</dbReference>
<dbReference type="Proteomes" id="UP000254337">
    <property type="component" value="Chromosome"/>
</dbReference>
<dbReference type="Pfam" id="PF13354">
    <property type="entry name" value="Beta-lactamase2"/>
    <property type="match status" value="1"/>
</dbReference>
<feature type="domain" description="Beta-lactamase class A catalytic" evidence="1">
    <location>
        <begin position="51"/>
        <end position="259"/>
    </location>
</feature>
<proteinExistence type="predicted"/>
<organism evidence="2 3">
    <name type="scientific">Megasphaera stantonii</name>
    <dbReference type="NCBI Taxonomy" id="2144175"/>
    <lineage>
        <taxon>Bacteria</taxon>
        <taxon>Bacillati</taxon>
        <taxon>Bacillota</taxon>
        <taxon>Negativicutes</taxon>
        <taxon>Veillonellales</taxon>
        <taxon>Veillonellaceae</taxon>
        <taxon>Megasphaera</taxon>
    </lineage>
</organism>
<dbReference type="PANTHER" id="PTHR35333">
    <property type="entry name" value="BETA-LACTAMASE"/>
    <property type="match status" value="1"/>
</dbReference>
<dbReference type="PANTHER" id="PTHR35333:SF3">
    <property type="entry name" value="BETA-LACTAMASE-TYPE TRANSPEPTIDASE FOLD CONTAINING PROTEIN"/>
    <property type="match status" value="1"/>
</dbReference>
<dbReference type="AlphaFoldDB" id="A0A346AYD2"/>
<accession>A0A346AYD2</accession>
<protein>
    <submittedName>
        <fullName evidence="2">Serine hydrolase</fullName>
    </submittedName>
</protein>
<evidence type="ECO:0000259" key="1">
    <source>
        <dbReference type="Pfam" id="PF13354"/>
    </source>
</evidence>
<dbReference type="InterPro" id="IPR012338">
    <property type="entry name" value="Beta-lactam/transpept-like"/>
</dbReference>
<keyword evidence="3" id="KW-1185">Reference proteome</keyword>